<evidence type="ECO:0000256" key="4">
    <source>
        <dbReference type="ARBA" id="ARBA00023136"/>
    </source>
</evidence>
<dbReference type="AlphaFoldDB" id="A0A2L2TH47"/>
<organism evidence="6 7">
    <name type="scientific">Fusarium venenatum</name>
    <dbReference type="NCBI Taxonomy" id="56646"/>
    <lineage>
        <taxon>Eukaryota</taxon>
        <taxon>Fungi</taxon>
        <taxon>Dikarya</taxon>
        <taxon>Ascomycota</taxon>
        <taxon>Pezizomycotina</taxon>
        <taxon>Sordariomycetes</taxon>
        <taxon>Hypocreomycetidae</taxon>
        <taxon>Hypocreales</taxon>
        <taxon>Nectriaceae</taxon>
        <taxon>Fusarium</taxon>
    </lineage>
</organism>
<dbReference type="Gene3D" id="1.20.1510.10">
    <property type="entry name" value="Cation efflux protein transmembrane domain"/>
    <property type="match status" value="1"/>
</dbReference>
<dbReference type="GO" id="GO:0030003">
    <property type="term" value="P:intracellular monoatomic cation homeostasis"/>
    <property type="evidence" value="ECO:0007669"/>
    <property type="project" value="UniProtKB-ARBA"/>
</dbReference>
<comment type="subcellular location">
    <subcellularLocation>
        <location evidence="1">Membrane</location>
        <topology evidence="1">Multi-pass membrane protein</topology>
    </subcellularLocation>
</comment>
<reference evidence="7" key="1">
    <citation type="submission" date="2014-10" db="EMBL/GenBank/DDBJ databases">
        <authorList>
            <person name="King R."/>
        </authorList>
    </citation>
    <scope>NUCLEOTIDE SEQUENCE [LARGE SCALE GENOMIC DNA]</scope>
    <source>
        <strain evidence="7">A3/5</strain>
    </source>
</reference>
<dbReference type="GO" id="GO:0098771">
    <property type="term" value="P:inorganic ion homeostasis"/>
    <property type="evidence" value="ECO:0007669"/>
    <property type="project" value="UniProtKB-ARBA"/>
</dbReference>
<dbReference type="Proteomes" id="UP000245910">
    <property type="component" value="Chromosome II"/>
</dbReference>
<sequence length="231" mass="25778">MDDRTLDEPAFSNIRVLLLGTSADFLRFILEWTICWNSKASLVTADNLHSSSDLTTSIITLLVILTTQHLYKTGTASWKLESFENFLSLFVATSRIGLALHTTCESMISLKFRSRREADGQILRNTHSETIWIAILTIFVKEWMHRKTLQAAEATDSALLTTVARHHCIDAIIGMTTVTSVFIGFFVSNTTWVNSAGGLVMSLLLLQSGIHDVVAACQVLHVHLSKRIRDD</sequence>
<evidence type="ECO:0000313" key="7">
    <source>
        <dbReference type="Proteomes" id="UP000245910"/>
    </source>
</evidence>
<feature type="domain" description="Cation efflux protein transmembrane" evidence="5">
    <location>
        <begin position="18"/>
        <end position="213"/>
    </location>
</feature>
<accession>A0A2L2TH47</accession>
<dbReference type="InterPro" id="IPR027469">
    <property type="entry name" value="Cation_efflux_TMD_sf"/>
</dbReference>
<dbReference type="GO" id="GO:0016020">
    <property type="term" value="C:membrane"/>
    <property type="evidence" value="ECO:0007669"/>
    <property type="project" value="UniProtKB-SubCell"/>
</dbReference>
<dbReference type="STRING" id="56646.A0A2L2TH47"/>
<protein>
    <recommendedName>
        <fullName evidence="5">Cation efflux protein transmembrane domain-containing protein</fullName>
    </recommendedName>
</protein>
<proteinExistence type="predicted"/>
<evidence type="ECO:0000313" key="6">
    <source>
        <dbReference type="EMBL" id="CEI62356.1"/>
    </source>
</evidence>
<evidence type="ECO:0000256" key="2">
    <source>
        <dbReference type="ARBA" id="ARBA00022692"/>
    </source>
</evidence>
<dbReference type="RefSeq" id="XP_025586076.1">
    <property type="nucleotide sequence ID" value="XM_025735361.2"/>
</dbReference>
<dbReference type="KEGG" id="fvn:FVRRES_06792"/>
<dbReference type="Pfam" id="PF01545">
    <property type="entry name" value="Cation_efflux"/>
    <property type="match status" value="1"/>
</dbReference>
<evidence type="ECO:0000256" key="3">
    <source>
        <dbReference type="ARBA" id="ARBA00022989"/>
    </source>
</evidence>
<keyword evidence="7" id="KW-1185">Reference proteome</keyword>
<keyword evidence="3" id="KW-1133">Transmembrane helix</keyword>
<evidence type="ECO:0000256" key="1">
    <source>
        <dbReference type="ARBA" id="ARBA00004141"/>
    </source>
</evidence>
<keyword evidence="4" id="KW-0472">Membrane</keyword>
<dbReference type="InterPro" id="IPR058533">
    <property type="entry name" value="Cation_efflux_TM"/>
</dbReference>
<dbReference type="GeneID" id="37258431"/>
<evidence type="ECO:0000259" key="5">
    <source>
        <dbReference type="Pfam" id="PF01545"/>
    </source>
</evidence>
<name>A0A2L2TH47_9HYPO</name>
<dbReference type="EMBL" id="LN649230">
    <property type="protein sequence ID" value="CEI62356.1"/>
    <property type="molecule type" value="Genomic_DNA"/>
</dbReference>
<dbReference type="SUPFAM" id="SSF161111">
    <property type="entry name" value="Cation efflux protein transmembrane domain-like"/>
    <property type="match status" value="1"/>
</dbReference>
<dbReference type="GO" id="GO:0008324">
    <property type="term" value="F:monoatomic cation transmembrane transporter activity"/>
    <property type="evidence" value="ECO:0007669"/>
    <property type="project" value="InterPro"/>
</dbReference>
<keyword evidence="2" id="KW-0812">Transmembrane</keyword>